<sequence length="330" mass="36938">MASTGVPELCGDGTALDLHCLDHDTSKTILGIDVALDGDGGNISALYKLLNDTVITLLTACDEVLLPSAPEHSRPSAPPAACEKATTAYHQLFHLLVTLTASTPTIRTAALSAIAAFRDDQETRKKDTTADLGHLLIQLALVNATADKHSDDATFHRDIPWETSRGLAGPFLQEALIRNAKWVVLHDSSLEFMESGESARRQHVTFQHSLPFLRLLMLQCYFTRPVVEKYTRIKIERELGFPTDDAAETLLCEVAKIYNVDSWRGVFEYVRYEKGAQWDGRQTCQVLKESIVESGRRGYHVSTRRRRRNKAKVAQEPFEFSSSLYSYLQR</sequence>
<dbReference type="Proteomes" id="UP001221413">
    <property type="component" value="Unassembled WGS sequence"/>
</dbReference>
<gene>
    <name evidence="1" type="ORF">Dda_4115</name>
</gene>
<dbReference type="EMBL" id="JAQGDS010000004">
    <property type="protein sequence ID" value="KAJ6261445.1"/>
    <property type="molecule type" value="Genomic_DNA"/>
</dbReference>
<evidence type="ECO:0000313" key="2">
    <source>
        <dbReference type="Proteomes" id="UP001221413"/>
    </source>
</evidence>
<evidence type="ECO:0000313" key="1">
    <source>
        <dbReference type="EMBL" id="KAJ6261445.1"/>
    </source>
</evidence>
<name>A0AAD6NKJ8_DREDA</name>
<keyword evidence="2" id="KW-1185">Reference proteome</keyword>
<comment type="caution">
    <text evidence="1">The sequence shown here is derived from an EMBL/GenBank/DDBJ whole genome shotgun (WGS) entry which is preliminary data.</text>
</comment>
<reference evidence="1" key="1">
    <citation type="submission" date="2023-01" db="EMBL/GenBank/DDBJ databases">
        <title>The chitinases involved in constricting ring structure development in the nematode-trapping fungus Drechslerella dactyloides.</title>
        <authorList>
            <person name="Wang R."/>
            <person name="Zhang L."/>
            <person name="Tang P."/>
            <person name="Li S."/>
            <person name="Liang L."/>
        </authorList>
    </citation>
    <scope>NUCLEOTIDE SEQUENCE</scope>
    <source>
        <strain evidence="1">YMF1.00031</strain>
    </source>
</reference>
<proteinExistence type="predicted"/>
<dbReference type="AlphaFoldDB" id="A0AAD6NKJ8"/>
<protein>
    <submittedName>
        <fullName evidence="1">Uncharacterized protein</fullName>
    </submittedName>
</protein>
<organism evidence="1 2">
    <name type="scientific">Drechslerella dactyloides</name>
    <name type="common">Nematode-trapping fungus</name>
    <name type="synonym">Arthrobotrys dactyloides</name>
    <dbReference type="NCBI Taxonomy" id="74499"/>
    <lineage>
        <taxon>Eukaryota</taxon>
        <taxon>Fungi</taxon>
        <taxon>Dikarya</taxon>
        <taxon>Ascomycota</taxon>
        <taxon>Pezizomycotina</taxon>
        <taxon>Orbiliomycetes</taxon>
        <taxon>Orbiliales</taxon>
        <taxon>Orbiliaceae</taxon>
        <taxon>Drechslerella</taxon>
    </lineage>
</organism>
<accession>A0AAD6NKJ8</accession>